<reference evidence="2" key="3">
    <citation type="submission" date="2025-09" db="UniProtKB">
        <authorList>
            <consortium name="Ensembl"/>
        </authorList>
    </citation>
    <scope>IDENTIFICATION</scope>
</reference>
<reference evidence="2" key="1">
    <citation type="submission" date="2020-06" db="EMBL/GenBank/DDBJ databases">
        <authorList>
            <consortium name="Wellcome Sanger Institute Data Sharing"/>
        </authorList>
    </citation>
    <scope>NUCLEOTIDE SEQUENCE [LARGE SCALE GENOMIC DNA]</scope>
</reference>
<dbReference type="PROSITE" id="PS51053">
    <property type="entry name" value="SERTA"/>
    <property type="match status" value="1"/>
</dbReference>
<dbReference type="PANTHER" id="PTHR16277">
    <property type="entry name" value="CELL DIVISION CYCLE ASSOCIATED PROTEIN 4/SERTA DOMAIN-CONTAINING PROTEIN 2"/>
    <property type="match status" value="1"/>
</dbReference>
<feature type="domain" description="SERTA" evidence="1">
    <location>
        <begin position="62"/>
        <end position="109"/>
    </location>
</feature>
<keyword evidence="3" id="KW-1185">Reference proteome</keyword>
<dbReference type="Ensembl" id="ENSGWIT00000032085.1">
    <property type="protein sequence ID" value="ENSGWIP00000029394.1"/>
    <property type="gene ID" value="ENSGWIG00000015345.1"/>
</dbReference>
<sequence>MGRTDPSALEMLTFLAIENIIVIDFKWENHFNQKQCWSPSRMILKGEKRKVRPEDQEVLLGWENQRQLVLSLSFIKHQHGQELLEPSLRRQVLIANTLRQLSALVPENQVPPSDDDEEDWGSMSAEPDFEVTAAVASILTALDAPMDGGPQVGLRAPLRALENLLEPGWDKAAAQAYGELWENKDVEVMRFGSLGDVTVEELFHDIDTSLLQSDGGGEDLLRCLPPLVPSPIPPPSANHCFDLDHLMEVLVKS</sequence>
<dbReference type="InterPro" id="IPR009263">
    <property type="entry name" value="SERTA_dom"/>
</dbReference>
<dbReference type="AlphaFoldDB" id="A0A8C5GFD1"/>
<dbReference type="Pfam" id="PF06031">
    <property type="entry name" value="SERTA"/>
    <property type="match status" value="1"/>
</dbReference>
<accession>A0A8C5GFD1</accession>
<organism evidence="2 3">
    <name type="scientific">Gouania willdenowi</name>
    <name type="common">Blunt-snouted clingfish</name>
    <name type="synonym">Lepadogaster willdenowi</name>
    <dbReference type="NCBI Taxonomy" id="441366"/>
    <lineage>
        <taxon>Eukaryota</taxon>
        <taxon>Metazoa</taxon>
        <taxon>Chordata</taxon>
        <taxon>Craniata</taxon>
        <taxon>Vertebrata</taxon>
        <taxon>Euteleostomi</taxon>
        <taxon>Actinopterygii</taxon>
        <taxon>Neopterygii</taxon>
        <taxon>Teleostei</taxon>
        <taxon>Neoteleostei</taxon>
        <taxon>Acanthomorphata</taxon>
        <taxon>Ovalentaria</taxon>
        <taxon>Blenniimorphae</taxon>
        <taxon>Blenniiformes</taxon>
        <taxon>Gobiesocoidei</taxon>
        <taxon>Gobiesocidae</taxon>
        <taxon>Gobiesocinae</taxon>
        <taxon>Gouania</taxon>
    </lineage>
</organism>
<dbReference type="PANTHER" id="PTHR16277:SF13">
    <property type="entry name" value="SERTA DOMAIN-CONTAINING PROTEIN 3"/>
    <property type="match status" value="1"/>
</dbReference>
<name>A0A8C5GFD1_GOUWI</name>
<evidence type="ECO:0000313" key="2">
    <source>
        <dbReference type="Ensembl" id="ENSGWIP00000029394.1"/>
    </source>
</evidence>
<dbReference type="InterPro" id="IPR052262">
    <property type="entry name" value="E2F-SERTA_domain_protein"/>
</dbReference>
<evidence type="ECO:0000313" key="3">
    <source>
        <dbReference type="Proteomes" id="UP000694680"/>
    </source>
</evidence>
<dbReference type="Proteomes" id="UP000694680">
    <property type="component" value="Chromosome 13"/>
</dbReference>
<dbReference type="GO" id="GO:0005634">
    <property type="term" value="C:nucleus"/>
    <property type="evidence" value="ECO:0007669"/>
    <property type="project" value="TreeGrafter"/>
</dbReference>
<protein>
    <recommendedName>
        <fullName evidence="1">SERTA domain-containing protein</fullName>
    </recommendedName>
</protein>
<evidence type="ECO:0000259" key="1">
    <source>
        <dbReference type="PROSITE" id="PS51053"/>
    </source>
</evidence>
<proteinExistence type="predicted"/>
<reference evidence="2" key="2">
    <citation type="submission" date="2025-08" db="UniProtKB">
        <authorList>
            <consortium name="Ensembl"/>
        </authorList>
    </citation>
    <scope>IDENTIFICATION</scope>
</reference>